<name>A0A1M5XI77_9FIRM</name>
<dbReference type="InterPro" id="IPR000257">
    <property type="entry name" value="Uroporphyrinogen_deCOase"/>
</dbReference>
<evidence type="ECO:0000313" key="2">
    <source>
        <dbReference type="EMBL" id="SHH99466.1"/>
    </source>
</evidence>
<dbReference type="InterPro" id="IPR038071">
    <property type="entry name" value="UROD/MetE-like_sf"/>
</dbReference>
<sequence>MTEMSVPEFDSRELVIVREDPGMWGLPPTPVYSYPCSMKEAMKAAYRKEPYWQMFGVDQKMMTPAVIPDNAARAFVFEAQKFEPVTDGTVPDMFGIEWEFVPAVGGSMVRPGKPFAEDAGALLQKLVWPDPAAWDWEGSAKANNETYLKSENYNTITFLTGWFERLISMLDFEGALMALYDEDQKDAVNEFFVRLSDLYIDILGRCIEAYPEVDGFSIHDDWGSQKETFFSPELCAEMIVPHMRRVTDFLHGKGKSCDFHSCGQNLRQVPNMIAAGWDSWFPQTIVDTQKVYELYGDKILVGVDPKISRENKTDEELRAEAKSFVDRFMQPGKPCFFHYTMDCCTRSFRDALYEYSRRKAASAARQ</sequence>
<dbReference type="GO" id="GO:0004853">
    <property type="term" value="F:uroporphyrinogen decarboxylase activity"/>
    <property type="evidence" value="ECO:0007669"/>
    <property type="project" value="InterPro"/>
</dbReference>
<dbReference type="STRING" id="1123282.SAMN02745823_01838"/>
<organism evidence="2 3">
    <name type="scientific">Sporobacter termitidis DSM 10068</name>
    <dbReference type="NCBI Taxonomy" id="1123282"/>
    <lineage>
        <taxon>Bacteria</taxon>
        <taxon>Bacillati</taxon>
        <taxon>Bacillota</taxon>
        <taxon>Clostridia</taxon>
        <taxon>Eubacteriales</taxon>
        <taxon>Oscillospiraceae</taxon>
        <taxon>Sporobacter</taxon>
    </lineage>
</organism>
<dbReference type="SUPFAM" id="SSF51726">
    <property type="entry name" value="UROD/MetE-like"/>
    <property type="match status" value="1"/>
</dbReference>
<dbReference type="Proteomes" id="UP000183995">
    <property type="component" value="Unassembled WGS sequence"/>
</dbReference>
<feature type="domain" description="Uroporphyrinogen decarboxylase (URO-D)" evidence="1">
    <location>
        <begin position="151"/>
        <end position="327"/>
    </location>
</feature>
<gene>
    <name evidence="2" type="ORF">SAMN02745823_01838</name>
</gene>
<evidence type="ECO:0000313" key="3">
    <source>
        <dbReference type="Proteomes" id="UP000183995"/>
    </source>
</evidence>
<reference evidence="2 3" key="1">
    <citation type="submission" date="2016-11" db="EMBL/GenBank/DDBJ databases">
        <authorList>
            <person name="Jaros S."/>
            <person name="Januszkiewicz K."/>
            <person name="Wedrychowicz H."/>
        </authorList>
    </citation>
    <scope>NUCLEOTIDE SEQUENCE [LARGE SCALE GENOMIC DNA]</scope>
    <source>
        <strain evidence="2 3">DSM 10068</strain>
    </source>
</reference>
<dbReference type="Gene3D" id="3.20.20.210">
    <property type="match status" value="1"/>
</dbReference>
<dbReference type="AlphaFoldDB" id="A0A1M5XI77"/>
<dbReference type="Pfam" id="PF01208">
    <property type="entry name" value="URO-D"/>
    <property type="match status" value="1"/>
</dbReference>
<accession>A0A1M5XI77</accession>
<evidence type="ECO:0000259" key="1">
    <source>
        <dbReference type="Pfam" id="PF01208"/>
    </source>
</evidence>
<dbReference type="GO" id="GO:0006779">
    <property type="term" value="P:porphyrin-containing compound biosynthetic process"/>
    <property type="evidence" value="ECO:0007669"/>
    <property type="project" value="InterPro"/>
</dbReference>
<dbReference type="EMBL" id="FQXV01000005">
    <property type="protein sequence ID" value="SHH99466.1"/>
    <property type="molecule type" value="Genomic_DNA"/>
</dbReference>
<keyword evidence="3" id="KW-1185">Reference proteome</keyword>
<proteinExistence type="predicted"/>
<protein>
    <submittedName>
        <fullName evidence="2">Uroporphyrinogen decarboxylase (URO-D)</fullName>
    </submittedName>
</protein>